<feature type="transmembrane region" description="Helical" evidence="2">
    <location>
        <begin position="26"/>
        <end position="46"/>
    </location>
</feature>
<dbReference type="RefSeq" id="WP_129314314.1">
    <property type="nucleotide sequence ID" value="NZ_CP197643.1"/>
</dbReference>
<evidence type="ECO:0000313" key="4">
    <source>
        <dbReference type="Proteomes" id="UP000462152"/>
    </source>
</evidence>
<gene>
    <name evidence="3" type="ORF">GMA10_03280</name>
</gene>
<organism evidence="3 4">
    <name type="scientific">Rothia koreensis</name>
    <dbReference type="NCBI Taxonomy" id="592378"/>
    <lineage>
        <taxon>Bacteria</taxon>
        <taxon>Bacillati</taxon>
        <taxon>Actinomycetota</taxon>
        <taxon>Actinomycetes</taxon>
        <taxon>Micrococcales</taxon>
        <taxon>Micrococcaceae</taxon>
        <taxon>Rothia</taxon>
    </lineage>
</organism>
<reference evidence="3 4" key="1">
    <citation type="submission" date="2019-12" db="EMBL/GenBank/DDBJ databases">
        <authorList>
            <person name="Li J."/>
            <person name="Shi Y."/>
            <person name="Xu G."/>
            <person name="Xiao D."/>
            <person name="Ran X."/>
        </authorList>
    </citation>
    <scope>NUCLEOTIDE SEQUENCE [LARGE SCALE GENOMIC DNA]</scope>
    <source>
        <strain evidence="3 4">JCM 15915</strain>
    </source>
</reference>
<dbReference type="AlphaFoldDB" id="A0A7K1LGC4"/>
<keyword evidence="4" id="KW-1185">Reference proteome</keyword>
<keyword evidence="2" id="KW-1133">Transmembrane helix</keyword>
<sequence length="79" mass="8708">MLSSAILAAAPVAEESAGYDLGIPHWLVAVIFFVAFLLMMMVVVSFSGRGIRRDGLTNPSELSPEEQDAMTQYTEKHHR</sequence>
<comment type="caution">
    <text evidence="3">The sequence shown here is derived from an EMBL/GenBank/DDBJ whole genome shotgun (WGS) entry which is preliminary data.</text>
</comment>
<accession>A0A7K1LGC4</accession>
<proteinExistence type="predicted"/>
<dbReference type="OrthoDB" id="5149529at2"/>
<name>A0A7K1LGC4_9MICC</name>
<dbReference type="EMBL" id="WOGT01000001">
    <property type="protein sequence ID" value="MUN54246.1"/>
    <property type="molecule type" value="Genomic_DNA"/>
</dbReference>
<feature type="region of interest" description="Disordered" evidence="1">
    <location>
        <begin position="55"/>
        <end position="79"/>
    </location>
</feature>
<keyword evidence="2" id="KW-0812">Transmembrane</keyword>
<dbReference type="Proteomes" id="UP000462152">
    <property type="component" value="Unassembled WGS sequence"/>
</dbReference>
<keyword evidence="2" id="KW-0472">Membrane</keyword>
<evidence type="ECO:0000256" key="1">
    <source>
        <dbReference type="SAM" id="MobiDB-lite"/>
    </source>
</evidence>
<evidence type="ECO:0000313" key="3">
    <source>
        <dbReference type="EMBL" id="MUN54246.1"/>
    </source>
</evidence>
<protein>
    <submittedName>
        <fullName evidence="3">Uncharacterized protein</fullName>
    </submittedName>
</protein>
<evidence type="ECO:0000256" key="2">
    <source>
        <dbReference type="SAM" id="Phobius"/>
    </source>
</evidence>